<keyword evidence="3 8" id="KW-1133">Transmembrane helix</keyword>
<keyword evidence="7" id="KW-0807">Transducer</keyword>
<comment type="caution">
    <text evidence="10">The sequence shown here is derived from an EMBL/GenBank/DDBJ whole genome shotgun (WGS) entry which is preliminary data.</text>
</comment>
<keyword evidence="2 8" id="KW-0812">Transmembrane</keyword>
<dbReference type="PROSITE" id="PS50262">
    <property type="entry name" value="G_PROTEIN_RECEP_F1_2"/>
    <property type="match status" value="1"/>
</dbReference>
<keyword evidence="6" id="KW-0675">Receptor</keyword>
<dbReference type="EMBL" id="CAJFCJ010000022">
    <property type="protein sequence ID" value="CAD5124698.1"/>
    <property type="molecule type" value="Genomic_DNA"/>
</dbReference>
<feature type="transmembrane region" description="Helical" evidence="8">
    <location>
        <begin position="274"/>
        <end position="295"/>
    </location>
</feature>
<dbReference type="Proteomes" id="UP000549394">
    <property type="component" value="Unassembled WGS sequence"/>
</dbReference>
<evidence type="ECO:0000256" key="5">
    <source>
        <dbReference type="ARBA" id="ARBA00023136"/>
    </source>
</evidence>
<organism evidence="10 11">
    <name type="scientific">Dimorphilus gyrociliatus</name>
    <dbReference type="NCBI Taxonomy" id="2664684"/>
    <lineage>
        <taxon>Eukaryota</taxon>
        <taxon>Metazoa</taxon>
        <taxon>Spiralia</taxon>
        <taxon>Lophotrochozoa</taxon>
        <taxon>Annelida</taxon>
        <taxon>Polychaeta</taxon>
        <taxon>Polychaeta incertae sedis</taxon>
        <taxon>Dinophilidae</taxon>
        <taxon>Dimorphilus</taxon>
    </lineage>
</organism>
<protein>
    <recommendedName>
        <fullName evidence="9">G-protein coupled receptors family 1 profile domain-containing protein</fullName>
    </recommendedName>
</protein>
<evidence type="ECO:0000313" key="10">
    <source>
        <dbReference type="EMBL" id="CAD5124698.1"/>
    </source>
</evidence>
<evidence type="ECO:0000256" key="2">
    <source>
        <dbReference type="ARBA" id="ARBA00022692"/>
    </source>
</evidence>
<feature type="transmembrane region" description="Helical" evidence="8">
    <location>
        <begin position="231"/>
        <end position="254"/>
    </location>
</feature>
<dbReference type="InterPro" id="IPR017452">
    <property type="entry name" value="GPCR_Rhodpsn_7TM"/>
</dbReference>
<dbReference type="GO" id="GO:0004930">
    <property type="term" value="F:G protein-coupled receptor activity"/>
    <property type="evidence" value="ECO:0007669"/>
    <property type="project" value="UniProtKB-KW"/>
</dbReference>
<evidence type="ECO:0000256" key="7">
    <source>
        <dbReference type="ARBA" id="ARBA00023224"/>
    </source>
</evidence>
<feature type="transmembrane region" description="Helical" evidence="8">
    <location>
        <begin position="23"/>
        <end position="47"/>
    </location>
</feature>
<dbReference type="OrthoDB" id="9990906at2759"/>
<evidence type="ECO:0000256" key="8">
    <source>
        <dbReference type="SAM" id="Phobius"/>
    </source>
</evidence>
<dbReference type="Gene3D" id="1.20.1070.10">
    <property type="entry name" value="Rhodopsin 7-helix transmembrane proteins"/>
    <property type="match status" value="1"/>
</dbReference>
<feature type="transmembrane region" description="Helical" evidence="8">
    <location>
        <begin position="191"/>
        <end position="210"/>
    </location>
</feature>
<evidence type="ECO:0000256" key="4">
    <source>
        <dbReference type="ARBA" id="ARBA00023040"/>
    </source>
</evidence>
<feature type="domain" description="G-protein coupled receptors family 1 profile" evidence="9">
    <location>
        <begin position="39"/>
        <end position="294"/>
    </location>
</feature>
<feature type="transmembrane region" description="Helical" evidence="8">
    <location>
        <begin position="102"/>
        <end position="123"/>
    </location>
</feature>
<accession>A0A7I8W995</accession>
<keyword evidence="5 8" id="KW-0472">Membrane</keyword>
<keyword evidence="11" id="KW-1185">Reference proteome</keyword>
<evidence type="ECO:0000259" key="9">
    <source>
        <dbReference type="PROSITE" id="PS50262"/>
    </source>
</evidence>
<evidence type="ECO:0000313" key="11">
    <source>
        <dbReference type="Proteomes" id="UP000549394"/>
    </source>
</evidence>
<dbReference type="Pfam" id="PF00001">
    <property type="entry name" value="7tm_1"/>
    <property type="match status" value="1"/>
</dbReference>
<dbReference type="PANTHER" id="PTHR24243:SF230">
    <property type="entry name" value="G-PROTEIN COUPLED RECEPTORS FAMILY 1 PROFILE DOMAIN-CONTAINING PROTEIN"/>
    <property type="match status" value="1"/>
</dbReference>
<proteinExistence type="predicted"/>
<dbReference type="InterPro" id="IPR000276">
    <property type="entry name" value="GPCR_Rhodpsn"/>
</dbReference>
<sequence>MSDNSSSSCPAIDYSSLTWKLNVVYMMGFSFLIFFGLVGNSLSMYVWRSRFFREVPTSIAMTSLAASDLLALLIGGLRQLAISISGKDIRTSSSAMCKINVFLLYWFLQSSAWLIVLITWMRALSLLYPLKAKLWMTKKAERIAVGVVFLFSFCLNAFLLVGITKGSFQGTVTCYAKSQKYLDSKKIIDEVIGSFLPFALIFVGNILIIIQYNRFSKQRSSLTNNTSEGDNFLSTTVMFIFISFTFLITTAPTLILLRESDNIKAAIGIEKENILWHSFQLVFYANFVLNFYLYCLSGRSFRIATFKLLAPMEILQSIEKSKTKKSSTDTIP</sequence>
<dbReference type="PANTHER" id="PTHR24243">
    <property type="entry name" value="G-PROTEIN COUPLED RECEPTOR"/>
    <property type="match status" value="1"/>
</dbReference>
<reference evidence="10 11" key="1">
    <citation type="submission" date="2020-08" db="EMBL/GenBank/DDBJ databases">
        <authorList>
            <person name="Hejnol A."/>
        </authorList>
    </citation>
    <scope>NUCLEOTIDE SEQUENCE [LARGE SCALE GENOMIC DNA]</scope>
</reference>
<feature type="transmembrane region" description="Helical" evidence="8">
    <location>
        <begin position="59"/>
        <end position="82"/>
    </location>
</feature>
<evidence type="ECO:0000256" key="1">
    <source>
        <dbReference type="ARBA" id="ARBA00004141"/>
    </source>
</evidence>
<name>A0A7I8W995_9ANNE</name>
<gene>
    <name evidence="10" type="ORF">DGYR_LOCUS12197</name>
</gene>
<evidence type="ECO:0000256" key="6">
    <source>
        <dbReference type="ARBA" id="ARBA00023170"/>
    </source>
</evidence>
<comment type="subcellular location">
    <subcellularLocation>
        <location evidence="1">Membrane</location>
        <topology evidence="1">Multi-pass membrane protein</topology>
    </subcellularLocation>
</comment>
<evidence type="ECO:0000256" key="3">
    <source>
        <dbReference type="ARBA" id="ARBA00022989"/>
    </source>
</evidence>
<dbReference type="PRINTS" id="PR00237">
    <property type="entry name" value="GPCRRHODOPSN"/>
</dbReference>
<dbReference type="GO" id="GO:0005886">
    <property type="term" value="C:plasma membrane"/>
    <property type="evidence" value="ECO:0007669"/>
    <property type="project" value="TreeGrafter"/>
</dbReference>
<feature type="transmembrane region" description="Helical" evidence="8">
    <location>
        <begin position="143"/>
        <end position="163"/>
    </location>
</feature>
<keyword evidence="4" id="KW-0297">G-protein coupled receptor</keyword>
<dbReference type="SUPFAM" id="SSF81321">
    <property type="entry name" value="Family A G protein-coupled receptor-like"/>
    <property type="match status" value="1"/>
</dbReference>
<dbReference type="AlphaFoldDB" id="A0A7I8W995"/>